<reference evidence="1 2" key="1">
    <citation type="journal article" date="2013" name="Genome Announc.">
        <title>Complete Genome Sequence of Bacillus thuringiensis Serovar Israelensis Strain HD-789.</title>
        <authorList>
            <person name="Doggett N.A."/>
            <person name="Stubben C.J."/>
            <person name="Chertkov O."/>
            <person name="Bruce D.C."/>
            <person name="Detter J.C."/>
            <person name="Johnson S.L."/>
            <person name="Han C.S."/>
        </authorList>
    </citation>
    <scope>NUCLEOTIDE SEQUENCE [LARGE SCALE GENOMIC DNA]</scope>
    <source>
        <strain evidence="1 2">HD-789</strain>
    </source>
</reference>
<dbReference type="KEGG" id="btn:BTF1_07895"/>
<evidence type="ECO:0000313" key="2">
    <source>
        <dbReference type="Proteomes" id="UP000005257"/>
    </source>
</evidence>
<dbReference type="InterPro" id="IPR036388">
    <property type="entry name" value="WH-like_DNA-bd_sf"/>
</dbReference>
<name>A0A9W3P2X3_BACTU</name>
<protein>
    <submittedName>
        <fullName evidence="1">Uncharacterized protein</fullName>
    </submittedName>
</protein>
<dbReference type="AlphaFoldDB" id="A0A9W3P2X3"/>
<dbReference type="Proteomes" id="UP000005257">
    <property type="component" value="Chromosome"/>
</dbReference>
<evidence type="ECO:0000313" key="1">
    <source>
        <dbReference type="EMBL" id="AFQ25790.1"/>
    </source>
</evidence>
<sequence>MSTPLTIDELRGMSVKEAILLGADVISPAQKEARKGKPKDNYKEGNRQFTMVREEIKEVNEYLSLENSGVMMFLLGFAKLGENGSLYYREEGKESELLSVSKLADLLGKTPRATNIILAELEKLSLIVRTKKGRNTTISLGEQFFNVGSYEGKDLFTKVYKGKLLEVAKKISFSELGLFFKLLGHFHYDLHVLVDNPHEVKVSELNIWSRKHVAPSVGCSADFAKRAIPKLIRAGLLMEISSAKKLIILNPLLVSKKLRTPNIKELAEAIELASFTRENFKK</sequence>
<dbReference type="InterPro" id="IPR036390">
    <property type="entry name" value="WH_DNA-bd_sf"/>
</dbReference>
<dbReference type="EMBL" id="CP003763">
    <property type="protein sequence ID" value="AFQ25790.1"/>
    <property type="molecule type" value="Genomic_DNA"/>
</dbReference>
<dbReference type="RefSeq" id="WP_000106779.1">
    <property type="nucleotide sequence ID" value="NC_018508.1"/>
</dbReference>
<gene>
    <name evidence="1" type="ORF">BTF1_07895</name>
</gene>
<organism evidence="1 2">
    <name type="scientific">Bacillus thuringiensis HD-789</name>
    <dbReference type="NCBI Taxonomy" id="1217737"/>
    <lineage>
        <taxon>Bacteria</taxon>
        <taxon>Bacillati</taxon>
        <taxon>Bacillota</taxon>
        <taxon>Bacilli</taxon>
        <taxon>Bacillales</taxon>
        <taxon>Bacillaceae</taxon>
        <taxon>Bacillus</taxon>
        <taxon>Bacillus cereus group</taxon>
    </lineage>
</organism>
<dbReference type="SUPFAM" id="SSF46785">
    <property type="entry name" value="Winged helix' DNA-binding domain"/>
    <property type="match status" value="1"/>
</dbReference>
<proteinExistence type="predicted"/>
<accession>A0A9W3P2X3</accession>
<dbReference type="Gene3D" id="1.10.10.10">
    <property type="entry name" value="Winged helix-like DNA-binding domain superfamily/Winged helix DNA-binding domain"/>
    <property type="match status" value="1"/>
</dbReference>